<protein>
    <submittedName>
        <fullName evidence="1">Uncharacterized protein</fullName>
    </submittedName>
</protein>
<evidence type="ECO:0000313" key="2">
    <source>
        <dbReference type="Proteomes" id="UP001497623"/>
    </source>
</evidence>
<dbReference type="Proteomes" id="UP001497623">
    <property type="component" value="Unassembled WGS sequence"/>
</dbReference>
<gene>
    <name evidence="1" type="ORF">MNOR_LOCUS35480</name>
</gene>
<dbReference type="EMBL" id="CAXKWB010059400">
    <property type="protein sequence ID" value="CAL4181926.1"/>
    <property type="molecule type" value="Genomic_DNA"/>
</dbReference>
<feature type="non-terminal residue" evidence="1">
    <location>
        <position position="385"/>
    </location>
</feature>
<reference evidence="1 2" key="1">
    <citation type="submission" date="2024-05" db="EMBL/GenBank/DDBJ databases">
        <authorList>
            <person name="Wallberg A."/>
        </authorList>
    </citation>
    <scope>NUCLEOTIDE SEQUENCE [LARGE SCALE GENOMIC DNA]</scope>
</reference>
<accession>A0AAV2SBD6</accession>
<organism evidence="1 2">
    <name type="scientific">Meganyctiphanes norvegica</name>
    <name type="common">Northern krill</name>
    <name type="synonym">Thysanopoda norvegica</name>
    <dbReference type="NCBI Taxonomy" id="48144"/>
    <lineage>
        <taxon>Eukaryota</taxon>
        <taxon>Metazoa</taxon>
        <taxon>Ecdysozoa</taxon>
        <taxon>Arthropoda</taxon>
        <taxon>Crustacea</taxon>
        <taxon>Multicrustacea</taxon>
        <taxon>Malacostraca</taxon>
        <taxon>Eumalacostraca</taxon>
        <taxon>Eucarida</taxon>
        <taxon>Euphausiacea</taxon>
        <taxon>Euphausiidae</taxon>
        <taxon>Meganyctiphanes</taxon>
    </lineage>
</organism>
<proteinExistence type="predicted"/>
<keyword evidence="2" id="KW-1185">Reference proteome</keyword>
<comment type="caution">
    <text evidence="1">The sequence shown here is derived from an EMBL/GenBank/DDBJ whole genome shotgun (WGS) entry which is preliminary data.</text>
</comment>
<evidence type="ECO:0000313" key="1">
    <source>
        <dbReference type="EMBL" id="CAL4181926.1"/>
    </source>
</evidence>
<sequence>DRLRNMFATPLTCSNQLRPVSEVVDKMTHCHQTGQMQLAIAPLVNDYELLSAVFIDNYICNADENTYRDMITVMRDVGDTYYQPIQVENASADGAYIKSNVQDFLKENLELQTNEWVLFQWDLAHLVNKADEDAKKLTDSIEICLDLAQEIVKLFRWGKEYNKVFIGGGGCNSILDVVENTDPEDASDVAIAKYQPVLQSDLKFAAYGGKFLNNYIKDLKFYIIRMNEVQTDKTTSSKKMDKFRNYLGQLSVKHVTEAIGLMDIYTELAKAQHGVCKINQLPWEYYDRIDRLKENLKGMSTDMGPNLKKHYADLVLGLINGTTINTVERRRTRGYTSSESKDEVADGIKNVQEFSELLIKTLNERVKEKELIKLMKKAFLDWDTI</sequence>
<feature type="non-terminal residue" evidence="1">
    <location>
        <position position="1"/>
    </location>
</feature>
<name>A0AAV2SBD6_MEGNR</name>
<dbReference type="AlphaFoldDB" id="A0AAV2SBD6"/>